<evidence type="ECO:0000256" key="1">
    <source>
        <dbReference type="SAM" id="Phobius"/>
    </source>
</evidence>
<dbReference type="Gramene" id="Solyc12g077410.1.1">
    <property type="protein sequence ID" value="Solyc12g077410.1.1.1"/>
    <property type="gene ID" value="Solyc12g077410.1"/>
</dbReference>
<dbReference type="InParanoid" id="A0A3Q7JC48"/>
<keyword evidence="1" id="KW-0812">Transmembrane</keyword>
<evidence type="ECO:0000313" key="2">
    <source>
        <dbReference type="EnsemblPlants" id="Solyc12g077410.1.1.1"/>
    </source>
</evidence>
<keyword evidence="3" id="KW-1185">Reference proteome</keyword>
<accession>A0A3Q7JC48</accession>
<protein>
    <submittedName>
        <fullName evidence="2">Uncharacterized protein</fullName>
    </submittedName>
</protein>
<organism evidence="2">
    <name type="scientific">Solanum lycopersicum</name>
    <name type="common">Tomato</name>
    <name type="synonym">Lycopersicon esculentum</name>
    <dbReference type="NCBI Taxonomy" id="4081"/>
    <lineage>
        <taxon>Eukaryota</taxon>
        <taxon>Viridiplantae</taxon>
        <taxon>Streptophyta</taxon>
        <taxon>Embryophyta</taxon>
        <taxon>Tracheophyta</taxon>
        <taxon>Spermatophyta</taxon>
        <taxon>Magnoliopsida</taxon>
        <taxon>eudicotyledons</taxon>
        <taxon>Gunneridae</taxon>
        <taxon>Pentapetalae</taxon>
        <taxon>asterids</taxon>
        <taxon>lamiids</taxon>
        <taxon>Solanales</taxon>
        <taxon>Solanaceae</taxon>
        <taxon>Solanoideae</taxon>
        <taxon>Solaneae</taxon>
        <taxon>Solanum</taxon>
        <taxon>Solanum subgen. Lycopersicon</taxon>
    </lineage>
</organism>
<name>A0A3Q7JC48_SOLLC</name>
<sequence>MSAVVNALAIYYTYSLSPLKLLVIFVSMVGFVRILILSFSNILFSSNMCFIGSI</sequence>
<feature type="transmembrane region" description="Helical" evidence="1">
    <location>
        <begin position="21"/>
        <end position="44"/>
    </location>
</feature>
<dbReference type="EnsemblPlants" id="Solyc12g077410.1.1">
    <property type="protein sequence ID" value="Solyc12g077410.1.1.1"/>
    <property type="gene ID" value="Solyc12g077410.1"/>
</dbReference>
<evidence type="ECO:0000313" key="3">
    <source>
        <dbReference type="Proteomes" id="UP000004994"/>
    </source>
</evidence>
<reference evidence="2" key="2">
    <citation type="submission" date="2019-01" db="UniProtKB">
        <authorList>
            <consortium name="EnsemblPlants"/>
        </authorList>
    </citation>
    <scope>IDENTIFICATION</scope>
    <source>
        <strain evidence="2">cv. Heinz 1706</strain>
    </source>
</reference>
<keyword evidence="1" id="KW-0472">Membrane</keyword>
<proteinExistence type="predicted"/>
<reference evidence="2" key="1">
    <citation type="journal article" date="2012" name="Nature">
        <title>The tomato genome sequence provides insights into fleshy fruit evolution.</title>
        <authorList>
            <consortium name="Tomato Genome Consortium"/>
        </authorList>
    </citation>
    <scope>NUCLEOTIDE SEQUENCE [LARGE SCALE GENOMIC DNA]</scope>
    <source>
        <strain evidence="2">cv. Heinz 1706</strain>
    </source>
</reference>
<dbReference type="Proteomes" id="UP000004994">
    <property type="component" value="Chromosome 12"/>
</dbReference>
<keyword evidence="1" id="KW-1133">Transmembrane helix</keyword>
<dbReference type="AlphaFoldDB" id="A0A3Q7JC48"/>
<dbReference type="PaxDb" id="4081-Solyc12g077410.1.1"/>